<dbReference type="EMBL" id="FO203522">
    <property type="protein sequence ID" value="CCO24470.1"/>
    <property type="molecule type" value="Genomic_DNA"/>
</dbReference>
<dbReference type="eggNOG" id="ENOG503468M">
    <property type="taxonomic scope" value="Bacteria"/>
</dbReference>
<name>L0RE64_9BACT</name>
<protein>
    <submittedName>
        <fullName evidence="1">Uncharacterized protein</fullName>
    </submittedName>
</protein>
<proteinExistence type="predicted"/>
<organism evidence="1 2">
    <name type="scientific">Maridesulfovibrio hydrothermalis AM13 = DSM 14728</name>
    <dbReference type="NCBI Taxonomy" id="1121451"/>
    <lineage>
        <taxon>Bacteria</taxon>
        <taxon>Pseudomonadati</taxon>
        <taxon>Thermodesulfobacteriota</taxon>
        <taxon>Desulfovibrionia</taxon>
        <taxon>Desulfovibrionales</taxon>
        <taxon>Desulfovibrionaceae</taxon>
        <taxon>Maridesulfovibrio</taxon>
    </lineage>
</organism>
<dbReference type="STRING" id="1121451.DESAM_22203"/>
<evidence type="ECO:0000313" key="1">
    <source>
        <dbReference type="EMBL" id="CCO24470.1"/>
    </source>
</evidence>
<dbReference type="OrthoDB" id="5470186at2"/>
<dbReference type="PATRIC" id="fig|1121451.3.peg.2423"/>
<dbReference type="HOGENOM" id="CLU_089248_0_0_7"/>
<dbReference type="KEGG" id="dhy:DESAM_22203"/>
<sequence length="257" mass="29211">MADFKDLSDALTDEVLSDMADSFFGARIDIDEALEYFDMVSKQLAGKLNKVHRTCALLDKLCLREGGQKEFWLSCGIDAGEFVYPEGTECISFESRPSFSISSKAEYIKWFGIVYDMLSLAIEDYMHGIYRDDGRGRKVRSANRDDFFRMAEEINIKIEKVNSNAAPSEVLKFTKSLNPSAMEKENIAGCVGPQCKVIDNELAFKVVAIKDFDFPEFNDLPARKQMASFISEFCSQVYSRDKQRVKELLKLLRQSAE</sequence>
<accession>L0RE64</accession>
<evidence type="ECO:0000313" key="2">
    <source>
        <dbReference type="Proteomes" id="UP000010808"/>
    </source>
</evidence>
<dbReference type="RefSeq" id="WP_015337070.1">
    <property type="nucleotide sequence ID" value="NC_020055.1"/>
</dbReference>
<reference evidence="1 2" key="1">
    <citation type="submission" date="2012-10" db="EMBL/GenBank/DDBJ databases">
        <authorList>
            <person name="Genoscope - CEA"/>
        </authorList>
    </citation>
    <scope>NUCLEOTIDE SEQUENCE [LARGE SCALE GENOMIC DNA]</scope>
    <source>
        <strain evidence="2">AM13 / DSM 14728</strain>
    </source>
</reference>
<keyword evidence="2" id="KW-1185">Reference proteome</keyword>
<gene>
    <name evidence="1" type="ORF">DESAM_22203</name>
</gene>
<dbReference type="Proteomes" id="UP000010808">
    <property type="component" value="Chromosome"/>
</dbReference>
<dbReference type="AlphaFoldDB" id="L0RE64"/>